<reference evidence="1 2" key="1">
    <citation type="journal article" date="2011" name="Stand. Genomic Sci.">
        <title>Complete genome sequence of Nitratifractor salsuginis type strain (E9I37-1).</title>
        <authorList>
            <person name="Anderson I."/>
            <person name="Sikorski J."/>
            <person name="Zeytun A."/>
            <person name="Nolan M."/>
            <person name="Lapidus A."/>
            <person name="Lucas S."/>
            <person name="Hammon N."/>
            <person name="Deshpande S."/>
            <person name="Cheng J.F."/>
            <person name="Tapia R."/>
            <person name="Han C."/>
            <person name="Goodwin L."/>
            <person name="Pitluck S."/>
            <person name="Liolios K."/>
            <person name="Pagani I."/>
            <person name="Ivanova N."/>
            <person name="Huntemann M."/>
            <person name="Mavromatis K."/>
            <person name="Ovchinikova G."/>
            <person name="Pati A."/>
            <person name="Chen A."/>
            <person name="Palaniappan K."/>
            <person name="Land M."/>
            <person name="Hauser L."/>
            <person name="Brambilla E.M."/>
            <person name="Ngatchou-Djao O.D."/>
            <person name="Rohde M."/>
            <person name="Tindall B.J."/>
            <person name="Goker M."/>
            <person name="Detter J.C."/>
            <person name="Woyke T."/>
            <person name="Bristow J."/>
            <person name="Eisen J.A."/>
            <person name="Markowitz V."/>
            <person name="Hugenholtz P."/>
            <person name="Klenk H.P."/>
            <person name="Kyrpides N.C."/>
        </authorList>
    </citation>
    <scope>NUCLEOTIDE SEQUENCE [LARGE SCALE GENOMIC DNA]</scope>
    <source>
        <strain evidence="2">DSM 16511 / JCM 12458 / E9I37-1</strain>
    </source>
</reference>
<dbReference type="STRING" id="749222.Nitsa_1038"/>
<dbReference type="HOGENOM" id="CLU_2181098_0_0_7"/>
<accession>E6WXN9</accession>
<dbReference type="AlphaFoldDB" id="E6WXN9"/>
<dbReference type="eggNOG" id="ENOG503007X">
    <property type="taxonomic scope" value="Bacteria"/>
</dbReference>
<sequence>MLRRIVYCRDSLPSDEEIIHQLRSFFARSRALRNALQPGSALNRLQRQRCRQNLQTLEMLERQFHAIDHREDYRHLHRRLRRYLYLDGRGLLLTLGTEEMQRVDLFIPA</sequence>
<reference evidence="2" key="2">
    <citation type="submission" date="2011-01" db="EMBL/GenBank/DDBJ databases">
        <title>The complete genome of Nitratifractor salsuginis DSM 16511.</title>
        <authorList>
            <consortium name="US DOE Joint Genome Institute (JGI-PGF)"/>
            <person name="Lucas S."/>
            <person name="Copeland A."/>
            <person name="Lapidus A."/>
            <person name="Bruce D."/>
            <person name="Goodwin L."/>
            <person name="Pitluck S."/>
            <person name="Kyrpides N."/>
            <person name="Mavromatis K."/>
            <person name="Ivanova N."/>
            <person name="Mikhailova N."/>
            <person name="Zeytun A."/>
            <person name="Detter J.C."/>
            <person name="Tapia R."/>
            <person name="Han C."/>
            <person name="Land M."/>
            <person name="Hauser L."/>
            <person name="Markowitz V."/>
            <person name="Cheng J.-F."/>
            <person name="Hugenholtz P."/>
            <person name="Woyke T."/>
            <person name="Wu D."/>
            <person name="Tindall B."/>
            <person name="Schuetze A."/>
            <person name="Brambilla E."/>
            <person name="Klenk H.-P."/>
            <person name="Eisen J.A."/>
        </authorList>
    </citation>
    <scope>NUCLEOTIDE SEQUENCE [LARGE SCALE GENOMIC DNA]</scope>
    <source>
        <strain evidence="2">DSM 16511 / JCM 12458 / E9I37-1</strain>
    </source>
</reference>
<gene>
    <name evidence="1" type="ordered locus">Nitsa_1038</name>
</gene>
<dbReference type="KEGG" id="nsa:Nitsa_1038"/>
<dbReference type="Proteomes" id="UP000008633">
    <property type="component" value="Chromosome"/>
</dbReference>
<proteinExistence type="predicted"/>
<evidence type="ECO:0000313" key="1">
    <source>
        <dbReference type="EMBL" id="ADV46296.1"/>
    </source>
</evidence>
<evidence type="ECO:0000313" key="2">
    <source>
        <dbReference type="Proteomes" id="UP000008633"/>
    </source>
</evidence>
<name>E6WXN9_NITSE</name>
<keyword evidence="2" id="KW-1185">Reference proteome</keyword>
<protein>
    <submittedName>
        <fullName evidence="1">Uncharacterized protein</fullName>
    </submittedName>
</protein>
<dbReference type="RefSeq" id="WP_013553989.1">
    <property type="nucleotide sequence ID" value="NC_014935.1"/>
</dbReference>
<organism evidence="1 2">
    <name type="scientific">Nitratifractor salsuginis (strain DSM 16511 / JCM 12458 / E9I37-1)</name>
    <dbReference type="NCBI Taxonomy" id="749222"/>
    <lineage>
        <taxon>Bacteria</taxon>
        <taxon>Pseudomonadati</taxon>
        <taxon>Campylobacterota</taxon>
        <taxon>Epsilonproteobacteria</taxon>
        <taxon>Campylobacterales</taxon>
        <taxon>Sulfurovaceae</taxon>
        <taxon>Nitratifractor</taxon>
    </lineage>
</organism>
<dbReference type="EMBL" id="CP002452">
    <property type="protein sequence ID" value="ADV46296.1"/>
    <property type="molecule type" value="Genomic_DNA"/>
</dbReference>